<organism evidence="2 5">
    <name type="scientific">Puccinia coronata f. sp. avenae</name>
    <dbReference type="NCBI Taxonomy" id="200324"/>
    <lineage>
        <taxon>Eukaryota</taxon>
        <taxon>Fungi</taxon>
        <taxon>Dikarya</taxon>
        <taxon>Basidiomycota</taxon>
        <taxon>Pucciniomycotina</taxon>
        <taxon>Pucciniomycetes</taxon>
        <taxon>Pucciniales</taxon>
        <taxon>Pucciniaceae</taxon>
        <taxon>Puccinia</taxon>
    </lineage>
</organism>
<evidence type="ECO:0000313" key="3">
    <source>
        <dbReference type="EMBL" id="PLW35937.1"/>
    </source>
</evidence>
<reference evidence="5 6" key="1">
    <citation type="submission" date="2017-11" db="EMBL/GenBank/DDBJ databases">
        <title>De novo assembly and phasing of dikaryotic genomes from two isolates of Puccinia coronata f. sp. avenae, the causal agent of oat crown rust.</title>
        <authorList>
            <person name="Miller M.E."/>
            <person name="Zhang Y."/>
            <person name="Omidvar V."/>
            <person name="Sperschneider J."/>
            <person name="Schwessinger B."/>
            <person name="Raley C."/>
            <person name="Palmer J.M."/>
            <person name="Garnica D."/>
            <person name="Upadhyaya N."/>
            <person name="Rathjen J."/>
            <person name="Taylor J.M."/>
            <person name="Park R.F."/>
            <person name="Dodds P.N."/>
            <person name="Hirsch C.D."/>
            <person name="Kianian S.F."/>
            <person name="Figueroa M."/>
        </authorList>
    </citation>
    <scope>NUCLEOTIDE SEQUENCE [LARGE SCALE GENOMIC DNA]</scope>
    <source>
        <strain evidence="2">12NC29</strain>
        <strain evidence="3">12SD80</strain>
    </source>
</reference>
<gene>
    <name evidence="4" type="ORF">PCANC_02585</name>
    <name evidence="2" type="ORF">PCANC_27196</name>
    <name evidence="3" type="ORF">PCASD_12695</name>
</gene>
<dbReference type="OrthoDB" id="1921208at2759"/>
<dbReference type="EMBL" id="PGCI01000168">
    <property type="protein sequence ID" value="PLW35937.1"/>
    <property type="molecule type" value="Genomic_DNA"/>
</dbReference>
<dbReference type="STRING" id="200324.A0A2N5RWD6"/>
<dbReference type="EMBL" id="PGCJ01001463">
    <property type="protein sequence ID" value="PLW05272.1"/>
    <property type="molecule type" value="Genomic_DNA"/>
</dbReference>
<sequence length="161" mass="17526">MRPNFHLFQLSALWALCWFAKTSRAPPPDGTLGRGQAVNVMVGQKGLKFVPPTVNAVLNENVTFWFFPKNHTLTQTSLEEPCNPLQGKSSFDSGPISVSMNSAEFPTQILTVNTLKPIYFACLQKMHCELGMVGGVNLPASGPGSLEDFTIRAKATKGKSK</sequence>
<accession>A0A2N5RWD6</accession>
<dbReference type="SUPFAM" id="SSF49503">
    <property type="entry name" value="Cupredoxins"/>
    <property type="match status" value="1"/>
</dbReference>
<evidence type="ECO:0000313" key="4">
    <source>
        <dbReference type="EMBL" id="PLW57481.1"/>
    </source>
</evidence>
<dbReference type="Gene3D" id="2.60.40.420">
    <property type="entry name" value="Cupredoxins - blue copper proteins"/>
    <property type="match status" value="1"/>
</dbReference>
<dbReference type="PANTHER" id="PTHR34883:SF15">
    <property type="entry name" value="EXTRACELLULAR SERINE-RICH PROTEIN"/>
    <property type="match status" value="1"/>
</dbReference>
<proteinExistence type="predicted"/>
<dbReference type="PANTHER" id="PTHR34883">
    <property type="entry name" value="SERINE-RICH PROTEIN, PUTATIVE-RELATED-RELATED"/>
    <property type="match status" value="1"/>
</dbReference>
<evidence type="ECO:0000313" key="6">
    <source>
        <dbReference type="Proteomes" id="UP000235392"/>
    </source>
</evidence>
<evidence type="ECO:0000256" key="1">
    <source>
        <dbReference type="SAM" id="SignalP"/>
    </source>
</evidence>
<dbReference type="EMBL" id="PGCJ01000010">
    <property type="protein sequence ID" value="PLW57481.1"/>
    <property type="molecule type" value="Genomic_DNA"/>
</dbReference>
<dbReference type="AlphaFoldDB" id="A0A2N5RWD6"/>
<dbReference type="InterPro" id="IPR052953">
    <property type="entry name" value="Ser-rich/MCO-related"/>
</dbReference>
<keyword evidence="5" id="KW-1185">Reference proteome</keyword>
<evidence type="ECO:0000313" key="5">
    <source>
        <dbReference type="Proteomes" id="UP000235388"/>
    </source>
</evidence>
<feature type="chain" id="PRO_5015083433" description="Blue (type 1) copper domain-containing protein" evidence="1">
    <location>
        <begin position="26"/>
        <end position="161"/>
    </location>
</feature>
<protein>
    <recommendedName>
        <fullName evidence="7">Blue (type 1) copper domain-containing protein</fullName>
    </recommendedName>
</protein>
<keyword evidence="1" id="KW-0732">Signal</keyword>
<feature type="signal peptide" evidence="1">
    <location>
        <begin position="1"/>
        <end position="25"/>
    </location>
</feature>
<evidence type="ECO:0008006" key="7">
    <source>
        <dbReference type="Google" id="ProtNLM"/>
    </source>
</evidence>
<dbReference type="Proteomes" id="UP000235388">
    <property type="component" value="Unassembled WGS sequence"/>
</dbReference>
<dbReference type="InterPro" id="IPR008972">
    <property type="entry name" value="Cupredoxin"/>
</dbReference>
<name>A0A2N5RWD6_9BASI</name>
<comment type="caution">
    <text evidence="2">The sequence shown here is derived from an EMBL/GenBank/DDBJ whole genome shotgun (WGS) entry which is preliminary data.</text>
</comment>
<dbReference type="Proteomes" id="UP000235392">
    <property type="component" value="Unassembled WGS sequence"/>
</dbReference>
<evidence type="ECO:0000313" key="2">
    <source>
        <dbReference type="EMBL" id="PLW05272.1"/>
    </source>
</evidence>